<evidence type="ECO:0008006" key="3">
    <source>
        <dbReference type="Google" id="ProtNLM"/>
    </source>
</evidence>
<dbReference type="Proteomes" id="UP000011550">
    <property type="component" value="Unassembled WGS sequence"/>
</dbReference>
<accession>M0IK65</accession>
<sequence length="224" mass="24917">MLYNRDMVSEKPNHSQSRRRFIKTAGAATAAATFAVPSIVSADKSSNASFDPSDKDAVAEYIEWVDTQDNTIEQINKLSDEQVDAIGDVMTNISWSHEDVKTKPADKFTIQGYEGEDYVDKVVGSVQNTTTEYILKHRIDWQYNNGEDYKEISSTITADPHGALAEYVNGSKEVDDRVRKDSYFINRAKAKFRLVGVGRTVTAELDCKGNVYGDGETVKSKAPL</sequence>
<comment type="caution">
    <text evidence="1">The sequence shown here is derived from an EMBL/GenBank/DDBJ whole genome shotgun (WGS) entry which is preliminary data.</text>
</comment>
<dbReference type="PROSITE" id="PS51318">
    <property type="entry name" value="TAT"/>
    <property type="match status" value="1"/>
</dbReference>
<organism evidence="1 2">
    <name type="scientific">Haloferax mucosum ATCC BAA-1512</name>
    <dbReference type="NCBI Taxonomy" id="662479"/>
    <lineage>
        <taxon>Archaea</taxon>
        <taxon>Methanobacteriati</taxon>
        <taxon>Methanobacteriota</taxon>
        <taxon>Stenosarchaea group</taxon>
        <taxon>Halobacteria</taxon>
        <taxon>Halobacteriales</taxon>
        <taxon>Haloferacaceae</taxon>
        <taxon>Haloferax</taxon>
    </lineage>
</organism>
<evidence type="ECO:0000313" key="2">
    <source>
        <dbReference type="Proteomes" id="UP000011550"/>
    </source>
</evidence>
<dbReference type="InterPro" id="IPR006311">
    <property type="entry name" value="TAT_signal"/>
</dbReference>
<name>M0IK65_9EURY</name>
<protein>
    <recommendedName>
        <fullName evidence="3">Twin-arginine translocation signal domain-containing protein</fullName>
    </recommendedName>
</protein>
<gene>
    <name evidence="1" type="ORF">C440_06177</name>
</gene>
<reference evidence="1 2" key="1">
    <citation type="journal article" date="2014" name="PLoS Genet.">
        <title>Phylogenetically driven sequencing of extremely halophilic archaea reveals strategies for static and dynamic osmo-response.</title>
        <authorList>
            <person name="Becker E.A."/>
            <person name="Seitzer P.M."/>
            <person name="Tritt A."/>
            <person name="Larsen D."/>
            <person name="Krusor M."/>
            <person name="Yao A.I."/>
            <person name="Wu D."/>
            <person name="Madern D."/>
            <person name="Eisen J.A."/>
            <person name="Darling A.E."/>
            <person name="Facciotti M.T."/>
        </authorList>
    </citation>
    <scope>NUCLEOTIDE SEQUENCE [LARGE SCALE GENOMIC DNA]</scope>
    <source>
        <strain evidence="1 2">ATCC BAA-1512</strain>
    </source>
</reference>
<evidence type="ECO:0000313" key="1">
    <source>
        <dbReference type="EMBL" id="ELZ95854.1"/>
    </source>
</evidence>
<proteinExistence type="predicted"/>
<keyword evidence="2" id="KW-1185">Reference proteome</keyword>
<dbReference type="EMBL" id="AOLN01000010">
    <property type="protein sequence ID" value="ELZ95854.1"/>
    <property type="molecule type" value="Genomic_DNA"/>
</dbReference>
<dbReference type="InterPro" id="IPR019546">
    <property type="entry name" value="TAT_signal_bac_arc"/>
</dbReference>
<dbReference type="NCBIfam" id="TIGR01409">
    <property type="entry name" value="TAT_signal_seq"/>
    <property type="match status" value="1"/>
</dbReference>
<dbReference type="AlphaFoldDB" id="M0IK65"/>